<dbReference type="Pfam" id="PF14145">
    <property type="entry name" value="YrhK"/>
    <property type="match status" value="1"/>
</dbReference>
<evidence type="ECO:0000256" key="1">
    <source>
        <dbReference type="SAM" id="Phobius"/>
    </source>
</evidence>
<dbReference type="RefSeq" id="WP_046789236.1">
    <property type="nucleotide sequence ID" value="NZ_CP011366.1"/>
</dbReference>
<reference evidence="4 6" key="3">
    <citation type="submission" date="2016-10" db="EMBL/GenBank/DDBJ databases">
        <authorList>
            <person name="Varghese N."/>
            <person name="Submissions S."/>
        </authorList>
    </citation>
    <scope>NUCLEOTIDE SEQUENCE [LARGE SCALE GENOMIC DNA]</scope>
    <source>
        <strain evidence="4 6">CGMCC 1.6501</strain>
    </source>
</reference>
<protein>
    <submittedName>
        <fullName evidence="4">YrhK-like protein</fullName>
    </submittedName>
</protein>
<feature type="transmembrane region" description="Helical" evidence="1">
    <location>
        <begin position="32"/>
        <end position="50"/>
    </location>
</feature>
<dbReference type="KEGG" id="shv:AAT16_01680"/>
<feature type="transmembrane region" description="Helical" evidence="1">
    <location>
        <begin position="56"/>
        <end position="74"/>
    </location>
</feature>
<dbReference type="Proteomes" id="UP000183090">
    <property type="component" value="Unassembled WGS sequence"/>
</dbReference>
<name>A0A0F7HJY7_9STAP</name>
<evidence type="ECO:0000313" key="4">
    <source>
        <dbReference type="EMBL" id="SFK77983.1"/>
    </source>
</evidence>
<evidence type="ECO:0000313" key="3">
    <source>
        <dbReference type="EMBL" id="AKG73044.1"/>
    </source>
</evidence>
<sequence>MPKLKKDKNYLEFDIGSFGVFFNKRYHLLSTINDLMLGIWFVIGSVLFLFHQTQTIGTILFILGSVQLLGRPILKLLHGFFIRKESEKELEDDTPSEVIEDKMKQ</sequence>
<keyword evidence="1" id="KW-1133">Transmembrane helix</keyword>
<evidence type="ECO:0000259" key="2">
    <source>
        <dbReference type="Pfam" id="PF14145"/>
    </source>
</evidence>
<reference evidence="3 5" key="1">
    <citation type="journal article" date="2015" name="Int. J. Syst. Evol. Microbiol.">
        <title>Complete genome sequence of Salinicoccus halodurans H3B36, isolated from the Qaidam Basin in China.</title>
        <authorList>
            <person name="Jiang K."/>
            <person name="Xue Y."/>
            <person name="Ma Y."/>
        </authorList>
    </citation>
    <scope>NUCLEOTIDE SEQUENCE [LARGE SCALE GENOMIC DNA]</scope>
    <source>
        <strain evidence="3 5">H3B36</strain>
    </source>
</reference>
<reference evidence="5" key="2">
    <citation type="submission" date="2015-04" db="EMBL/GenBank/DDBJ databases">
        <title>Complete genome sequence of Salinicoccus halodurans strain H3B36, isolated from the Qaidam basin of China.</title>
        <authorList>
            <person name="Ma Y."/>
            <person name="Jiang K."/>
            <person name="Xue Y."/>
        </authorList>
    </citation>
    <scope>NUCLEOTIDE SEQUENCE [LARGE SCALE GENOMIC DNA]</scope>
    <source>
        <strain evidence="5">H3B36</strain>
    </source>
</reference>
<gene>
    <name evidence="3" type="ORF">AAT16_01680</name>
    <name evidence="4" type="ORF">SAMN05216235_1710</name>
</gene>
<evidence type="ECO:0000313" key="5">
    <source>
        <dbReference type="Proteomes" id="UP000034029"/>
    </source>
</evidence>
<evidence type="ECO:0000313" key="6">
    <source>
        <dbReference type="Proteomes" id="UP000183090"/>
    </source>
</evidence>
<proteinExistence type="predicted"/>
<keyword evidence="1" id="KW-0812">Transmembrane</keyword>
<accession>A0A0F7HJY7</accession>
<keyword evidence="5" id="KW-1185">Reference proteome</keyword>
<dbReference type="EMBL" id="CP011366">
    <property type="protein sequence ID" value="AKG73044.1"/>
    <property type="molecule type" value="Genomic_DNA"/>
</dbReference>
<organism evidence="4 6">
    <name type="scientific">Salinicoccus halodurans</name>
    <dbReference type="NCBI Taxonomy" id="407035"/>
    <lineage>
        <taxon>Bacteria</taxon>
        <taxon>Bacillati</taxon>
        <taxon>Bacillota</taxon>
        <taxon>Bacilli</taxon>
        <taxon>Bacillales</taxon>
        <taxon>Staphylococcaceae</taxon>
        <taxon>Salinicoccus</taxon>
    </lineage>
</organism>
<feature type="domain" description="YrhK" evidence="2">
    <location>
        <begin position="24"/>
        <end position="78"/>
    </location>
</feature>
<dbReference type="OrthoDB" id="2135402at2"/>
<dbReference type="InterPro" id="IPR025424">
    <property type="entry name" value="YrhK_domain"/>
</dbReference>
<dbReference type="EMBL" id="FOTB01000003">
    <property type="protein sequence ID" value="SFK77983.1"/>
    <property type="molecule type" value="Genomic_DNA"/>
</dbReference>
<dbReference type="AlphaFoldDB" id="A0A0F7HJY7"/>
<dbReference type="Proteomes" id="UP000034029">
    <property type="component" value="Chromosome"/>
</dbReference>
<keyword evidence="1" id="KW-0472">Membrane</keyword>